<dbReference type="AlphaFoldDB" id="A0A809YMH1"/>
<dbReference type="EMBL" id="AP023092">
    <property type="protein sequence ID" value="BCE30309.1"/>
    <property type="molecule type" value="Genomic_DNA"/>
</dbReference>
<dbReference type="EMBL" id="AP023098">
    <property type="protein sequence ID" value="BCE85017.1"/>
    <property type="molecule type" value="Genomic_DNA"/>
</dbReference>
<reference evidence="1" key="1">
    <citation type="submission" date="2020-05" db="EMBL/GenBank/DDBJ databases">
        <title>Complete genome sequence of Bradyrhizobium diazoefficiens XF2 isolated from soybean nodule.</title>
        <authorList>
            <person name="Noda R."/>
            <person name="Kakizaki K."/>
            <person name="Minamisawa K."/>
        </authorList>
    </citation>
    <scope>NUCLEOTIDE SEQUENCE</scope>
    <source>
        <strain evidence="1">XF2</strain>
    </source>
</reference>
<sequence>MASVSFAKRSPVALKYASKGAVDDPPTGGCIFVVQFDTFDGVSREGDVAYVYRQDRMPKIVGYCCVPPSYRHE</sequence>
<proteinExistence type="predicted"/>
<dbReference type="EMBL" id="AP023093">
    <property type="protein sequence ID" value="BCE39038.1"/>
    <property type="molecule type" value="Genomic_DNA"/>
</dbReference>
<organism evidence="2">
    <name type="scientific">Bradyrhizobium diazoefficiens</name>
    <dbReference type="NCBI Taxonomy" id="1355477"/>
    <lineage>
        <taxon>Bacteria</taxon>
        <taxon>Pseudomonadati</taxon>
        <taxon>Pseudomonadota</taxon>
        <taxon>Alphaproteobacteria</taxon>
        <taxon>Hyphomicrobiales</taxon>
        <taxon>Nitrobacteraceae</taxon>
        <taxon>Bradyrhizobium</taxon>
    </lineage>
</organism>
<protein>
    <submittedName>
        <fullName evidence="2">Uncharacterized protein</fullName>
    </submittedName>
</protein>
<evidence type="ECO:0000313" key="2">
    <source>
        <dbReference type="EMBL" id="BCE39038.1"/>
    </source>
</evidence>
<gene>
    <name evidence="1" type="ORF">XF2B_40780</name>
    <name evidence="2" type="ORF">XF3B_40690</name>
    <name evidence="3" type="ORF">XF9B_64380</name>
</gene>
<reference evidence="2" key="2">
    <citation type="submission" date="2020-05" db="EMBL/GenBank/DDBJ databases">
        <title>Complete genome sequence of Bradyrhizobium diazoefficiens XF3 isolated from soybean nodule.</title>
        <authorList>
            <person name="Noda R."/>
            <person name="Kakizaki K."/>
            <person name="Minamisawa K."/>
        </authorList>
    </citation>
    <scope>NUCLEOTIDE SEQUENCE</scope>
    <source>
        <strain evidence="2">XF3</strain>
    </source>
</reference>
<name>A0A809YMH1_9BRAD</name>
<accession>A0A809YMH1</accession>
<evidence type="ECO:0000313" key="1">
    <source>
        <dbReference type="EMBL" id="BCE30309.1"/>
    </source>
</evidence>
<evidence type="ECO:0000313" key="3">
    <source>
        <dbReference type="EMBL" id="BCE85017.1"/>
    </source>
</evidence>
<reference evidence="3" key="3">
    <citation type="submission" date="2020-05" db="EMBL/GenBank/DDBJ databases">
        <title>Complete genome sequence of Bradyrhizobium diazoefficiens XF9 isolated from soybean nodule.</title>
        <authorList>
            <person name="Noda R."/>
            <person name="Kakizaki K."/>
            <person name="Minamisawa K."/>
        </authorList>
    </citation>
    <scope>NUCLEOTIDE SEQUENCE</scope>
    <source>
        <strain evidence="3">XF9</strain>
    </source>
</reference>